<protein>
    <recommendedName>
        <fullName evidence="1">Fibronectin type-III domain-containing protein</fullName>
    </recommendedName>
</protein>
<name>A0ABM7UGK5_9LEPT</name>
<keyword evidence="3" id="KW-1185">Reference proteome</keyword>
<dbReference type="Pfam" id="PF00041">
    <property type="entry name" value="fn3"/>
    <property type="match status" value="1"/>
</dbReference>
<dbReference type="Gene3D" id="2.60.40.10">
    <property type="entry name" value="Immunoglobulins"/>
    <property type="match status" value="1"/>
</dbReference>
<dbReference type="SMART" id="SM00060">
    <property type="entry name" value="FN3"/>
    <property type="match status" value="1"/>
</dbReference>
<dbReference type="RefSeq" id="WP_167837224.1">
    <property type="nucleotide sequence ID" value="NZ_AP025028.1"/>
</dbReference>
<feature type="domain" description="Fibronectin type-III" evidence="1">
    <location>
        <begin position="443"/>
        <end position="538"/>
    </location>
</feature>
<dbReference type="CDD" id="cd00063">
    <property type="entry name" value="FN3"/>
    <property type="match status" value="1"/>
</dbReference>
<reference evidence="2 3" key="1">
    <citation type="submission" date="2021-08" db="EMBL/GenBank/DDBJ databases">
        <title>Complete genome sequence of Leptospira kobayashii strain E30.</title>
        <authorList>
            <person name="Nakao R."/>
            <person name="Nakamura S."/>
            <person name="Masuzawa T."/>
            <person name="Koizumi N."/>
        </authorList>
    </citation>
    <scope>NUCLEOTIDE SEQUENCE [LARGE SCALE GENOMIC DNA]</scope>
    <source>
        <strain evidence="2 3">E30</strain>
    </source>
</reference>
<evidence type="ECO:0000313" key="3">
    <source>
        <dbReference type="Proteomes" id="UP000245263"/>
    </source>
</evidence>
<dbReference type="EMBL" id="AP025028">
    <property type="protein sequence ID" value="BDA77550.1"/>
    <property type="molecule type" value="Genomic_DNA"/>
</dbReference>
<dbReference type="Proteomes" id="UP000245263">
    <property type="component" value="Chromosome 1"/>
</dbReference>
<proteinExistence type="predicted"/>
<gene>
    <name evidence="2" type="ORF">LPTSP3_g04800</name>
</gene>
<dbReference type="InterPro" id="IPR003961">
    <property type="entry name" value="FN3_dom"/>
</dbReference>
<dbReference type="SUPFAM" id="SSF49265">
    <property type="entry name" value="Fibronectin type III"/>
    <property type="match status" value="1"/>
</dbReference>
<evidence type="ECO:0000313" key="2">
    <source>
        <dbReference type="EMBL" id="BDA77550.1"/>
    </source>
</evidence>
<dbReference type="InterPro" id="IPR013783">
    <property type="entry name" value="Ig-like_fold"/>
</dbReference>
<dbReference type="PROSITE" id="PS50853">
    <property type="entry name" value="FN3"/>
    <property type="match status" value="1"/>
</dbReference>
<sequence>MFTVSLLLGGSSTNSSKSLKPGQTVNLNGGQGTVTGTVVDTNGDGIADGIVIYNGSSGGSSADSSAPPNLILIDSDGDEIPNGVDTNGDGIIDYYLSIGNGSSISLTTQPNGGGNHVTVVPGQGFDSNGDGIVDNPILGQIANDTSPPTSSILPAGGSYPSAVSLTISCSDNIAPSQMVYTTDGSTPSFNPINGIIRNPPSARFTAGAGGNGTYVVKYLCRDLAGNLSITHTETYVIDNNVPTVTASLASIYVSNIGGAINSSLLTWSSNVNGNYSVRSGGTNCTDGVELSNGSATATTPNTATNFAASSLSIGNTTIRVCVTNPNNGFTGSYALTITRDDTPPTVSASPTSGSYITLISVSLTCNDTGGAGCDKIAYSTQTGSAPTDPAITGTTGTITSGVLYSSAIAQADLATTYINFIARDQAGNTSSVSSENYMIDTTIVTPSQVSAIGTGTEIYVQWAPVLNATEYRVYYSTSSPVTTSSASITGISGLYHTITGLASNTTYYVRVDARNGAVGGGVSALSGEQTVFTTTVPVGTAISGGHFDISAGEGANSGNNPRALIDTASGKLLVVTNNGANNGKPSLFRCNLDGNGCTHTDISAGQGTDSGFELTVVIDSASGKLLVMTNNNANNGKLSLFRCNLDGTSCTHTDISAGQGTNSGQAPRAVIDSISGKLLVVSTNGANSSKPSLYRCNLDGTSCTHTDISAGQGANSISLFPGVVIDSVSAKLLVVTCNGANTSKPSLFRCNLDGTSCTHTDISAGQGTSSGERPTVIIDTSSGKLLAFTSNGANGGRPGLFRCNLDGTACTYADVSAGQGASSGTYPSAVIDPISGKILFATMNQFNNSKPGLFRCDADGTNCTHTDISMGQGISSGLRPAILIEPSSGKLFVVTMNLANNTKPSLFIW</sequence>
<dbReference type="Pfam" id="PF13290">
    <property type="entry name" value="CHB_HEX_C_1"/>
    <property type="match status" value="1"/>
</dbReference>
<dbReference type="InterPro" id="IPR036116">
    <property type="entry name" value="FN3_sf"/>
</dbReference>
<dbReference type="InterPro" id="IPR059177">
    <property type="entry name" value="GH29D-like_dom"/>
</dbReference>
<organism evidence="2 3">
    <name type="scientific">Leptospira kobayashii</name>
    <dbReference type="NCBI Taxonomy" id="1917830"/>
    <lineage>
        <taxon>Bacteria</taxon>
        <taxon>Pseudomonadati</taxon>
        <taxon>Spirochaetota</taxon>
        <taxon>Spirochaetia</taxon>
        <taxon>Leptospirales</taxon>
        <taxon>Leptospiraceae</taxon>
        <taxon>Leptospira</taxon>
    </lineage>
</organism>
<accession>A0ABM7UGK5</accession>
<dbReference type="SUPFAM" id="SSF69304">
    <property type="entry name" value="Tricorn protease N-terminal domain"/>
    <property type="match status" value="1"/>
</dbReference>
<evidence type="ECO:0000259" key="1">
    <source>
        <dbReference type="PROSITE" id="PS50853"/>
    </source>
</evidence>